<dbReference type="AlphaFoldDB" id="A0A928BSS4"/>
<proteinExistence type="inferred from homology"/>
<organism evidence="8 9">
    <name type="scientific">Xylanibacter ruminicola</name>
    <name type="common">Prevotella ruminicola</name>
    <dbReference type="NCBI Taxonomy" id="839"/>
    <lineage>
        <taxon>Bacteria</taxon>
        <taxon>Pseudomonadati</taxon>
        <taxon>Bacteroidota</taxon>
        <taxon>Bacteroidia</taxon>
        <taxon>Bacteroidales</taxon>
        <taxon>Prevotellaceae</taxon>
        <taxon>Xylanibacter</taxon>
    </lineage>
</organism>
<dbReference type="EMBL" id="SUYD01000002">
    <property type="protein sequence ID" value="MBE6265255.1"/>
    <property type="molecule type" value="Genomic_DNA"/>
</dbReference>
<accession>A0A928BSS4</accession>
<evidence type="ECO:0000256" key="1">
    <source>
        <dbReference type="ARBA" id="ARBA00004442"/>
    </source>
</evidence>
<reference evidence="8" key="1">
    <citation type="submission" date="2019-04" db="EMBL/GenBank/DDBJ databases">
        <title>Evolution of Biomass-Degrading Anaerobic Consortia Revealed by Metagenomics.</title>
        <authorList>
            <person name="Peng X."/>
        </authorList>
    </citation>
    <scope>NUCLEOTIDE SEQUENCE</scope>
    <source>
        <strain evidence="8">SIG141</strain>
    </source>
</reference>
<evidence type="ECO:0000256" key="3">
    <source>
        <dbReference type="ARBA" id="ARBA00022729"/>
    </source>
</evidence>
<dbReference type="Proteomes" id="UP000763088">
    <property type="component" value="Unassembled WGS sequence"/>
</dbReference>
<feature type="domain" description="SusD-like N-terminal" evidence="7">
    <location>
        <begin position="77"/>
        <end position="234"/>
    </location>
</feature>
<evidence type="ECO:0000313" key="9">
    <source>
        <dbReference type="Proteomes" id="UP000763088"/>
    </source>
</evidence>
<dbReference type="Pfam" id="PF07980">
    <property type="entry name" value="SusD_RagB"/>
    <property type="match status" value="1"/>
</dbReference>
<dbReference type="InterPro" id="IPR011990">
    <property type="entry name" value="TPR-like_helical_dom_sf"/>
</dbReference>
<keyword evidence="5" id="KW-0998">Cell outer membrane</keyword>
<comment type="similarity">
    <text evidence="2">Belongs to the SusD family.</text>
</comment>
<protein>
    <submittedName>
        <fullName evidence="8">RagB/SusD family nutrient uptake outer membrane protein</fullName>
    </submittedName>
</protein>
<evidence type="ECO:0000256" key="4">
    <source>
        <dbReference type="ARBA" id="ARBA00023136"/>
    </source>
</evidence>
<dbReference type="PROSITE" id="PS51257">
    <property type="entry name" value="PROKAR_LIPOPROTEIN"/>
    <property type="match status" value="1"/>
</dbReference>
<keyword evidence="3" id="KW-0732">Signal</keyword>
<evidence type="ECO:0000259" key="7">
    <source>
        <dbReference type="Pfam" id="PF14322"/>
    </source>
</evidence>
<evidence type="ECO:0000256" key="2">
    <source>
        <dbReference type="ARBA" id="ARBA00006275"/>
    </source>
</evidence>
<gene>
    <name evidence="8" type="ORF">E7102_02100</name>
</gene>
<evidence type="ECO:0000259" key="6">
    <source>
        <dbReference type="Pfam" id="PF07980"/>
    </source>
</evidence>
<dbReference type="Pfam" id="PF14322">
    <property type="entry name" value="SusD-like_3"/>
    <property type="match status" value="1"/>
</dbReference>
<dbReference type="InterPro" id="IPR012944">
    <property type="entry name" value="SusD_RagB_dom"/>
</dbReference>
<dbReference type="Gene3D" id="1.25.40.390">
    <property type="match status" value="1"/>
</dbReference>
<dbReference type="SUPFAM" id="SSF48452">
    <property type="entry name" value="TPR-like"/>
    <property type="match status" value="1"/>
</dbReference>
<name>A0A928BSS4_XYLRU</name>
<comment type="subcellular location">
    <subcellularLocation>
        <location evidence="1">Cell outer membrane</location>
    </subcellularLocation>
</comment>
<keyword evidence="4" id="KW-0472">Membrane</keyword>
<sequence>MKKYNKYLLILGLGAFTLTSCNMEELPKTSISYVDGKDMITNIEDLIRLENGLNQSYRVTHYGQISEADEVMCDGFNATVDYGNNFGSIHRTDNSFSSSDYDTRDMWAINYWAIKNYNLFIEHVAKFQGADASEQAYADVADGEAHFYRAASYLQLVRHFGKAYGASSTSDLAVPLVLKYDQQEKPARATVAAVYEQIKADLDVAATKLAGVKGEIGAMTPTIDAVNALLARYYIDIKDYANAATVAKKVINSAAGYALATTLEAMDAEYSNDKGTEPIMQLAGSLAESGATEVFDNVENDLVNDIYTMTTNDKTYGMYLRPYFIPSKKLVESYEATDLRFQAWFTNAFTCVLGGADLTGQFYNFVKYLGNPSLTSTGIPNARQLIKPFMIGEMYLIAAEADFRDGKTDAAKTTLNALQAARGASLTEATEETIENEWFKETVGEGLRINCFKRWGKGFDGRAAQDGAEQAVQSSAAFVGKSMTADDIHWQWPIPAYELKVNENLVQNPGY</sequence>
<dbReference type="InterPro" id="IPR033985">
    <property type="entry name" value="SusD-like_N"/>
</dbReference>
<evidence type="ECO:0000256" key="5">
    <source>
        <dbReference type="ARBA" id="ARBA00023237"/>
    </source>
</evidence>
<evidence type="ECO:0000313" key="8">
    <source>
        <dbReference type="EMBL" id="MBE6265255.1"/>
    </source>
</evidence>
<comment type="caution">
    <text evidence="8">The sequence shown here is derived from an EMBL/GenBank/DDBJ whole genome shotgun (WGS) entry which is preliminary data.</text>
</comment>
<dbReference type="GO" id="GO:0009279">
    <property type="term" value="C:cell outer membrane"/>
    <property type="evidence" value="ECO:0007669"/>
    <property type="project" value="UniProtKB-SubCell"/>
</dbReference>
<feature type="domain" description="RagB/SusD" evidence="6">
    <location>
        <begin position="388"/>
        <end position="511"/>
    </location>
</feature>